<evidence type="ECO:0000256" key="2">
    <source>
        <dbReference type="ARBA" id="ARBA00022485"/>
    </source>
</evidence>
<dbReference type="Gene3D" id="3.80.30.20">
    <property type="entry name" value="tm_1862 like domain"/>
    <property type="match status" value="1"/>
</dbReference>
<dbReference type="InterPro" id="IPR032432">
    <property type="entry name" value="Radical_SAM_C"/>
</dbReference>
<dbReference type="GO" id="GO:0046872">
    <property type="term" value="F:metal ion binding"/>
    <property type="evidence" value="ECO:0007669"/>
    <property type="project" value="UniProtKB-KW"/>
</dbReference>
<proteinExistence type="predicted"/>
<dbReference type="CDD" id="cd01335">
    <property type="entry name" value="Radical_SAM"/>
    <property type="match status" value="1"/>
</dbReference>
<dbReference type="SMART" id="SM00729">
    <property type="entry name" value="Elp3"/>
    <property type="match status" value="1"/>
</dbReference>
<dbReference type="NCBIfam" id="TIGR01212">
    <property type="entry name" value="TIGR01212 family radical SAM protein"/>
    <property type="match status" value="1"/>
</dbReference>
<organism evidence="8 9">
    <name type="scientific">Dubosiella newyorkensis</name>
    <dbReference type="NCBI Taxonomy" id="1862672"/>
    <lineage>
        <taxon>Bacteria</taxon>
        <taxon>Bacillati</taxon>
        <taxon>Bacillota</taxon>
        <taxon>Erysipelotrichia</taxon>
        <taxon>Erysipelotrichales</taxon>
        <taxon>Erysipelotrichaceae</taxon>
        <taxon>Dubosiella</taxon>
    </lineage>
</organism>
<dbReference type="STRING" id="1862672.BO225_06305"/>
<evidence type="ECO:0000259" key="7">
    <source>
        <dbReference type="PROSITE" id="PS51918"/>
    </source>
</evidence>
<sequence>MDNPFPFSNTNKRYYTLSYYYKEKYGQKVCKVPLDAGFTCPNRDGKTGFGGCTFCSSQGSGDSILARRSSLAIQFEEGLERMRRKWPNALGVAYFQAYSNTYADLETLKAVYDPFFEREDVLEISIATRADCLNDEIVEYLSGMAKRKPVWIELGLQSIFDETMKPLNRGHSSALVFEWIEKLKKTPIRSCVHLINGLPNETLEMMKESVKKVGEVHPDAIKIHMLHVVKNSIMGEQYLVSPFPLLERDEYVDLIVSQLETLPMDMIVERLTGDAIQKELIEPEWTLKKTIVLNQIDQRMVERNTWQGKLTQTAGSTASKSKNKVLDL</sequence>
<evidence type="ECO:0000256" key="6">
    <source>
        <dbReference type="ARBA" id="ARBA00023014"/>
    </source>
</evidence>
<dbReference type="InterPro" id="IPR006638">
    <property type="entry name" value="Elp3/MiaA/NifB-like_rSAM"/>
</dbReference>
<comment type="cofactor">
    <cofactor evidence="1">
        <name>[4Fe-4S] cluster</name>
        <dbReference type="ChEBI" id="CHEBI:49883"/>
    </cofactor>
</comment>
<keyword evidence="6" id="KW-0411">Iron-sulfur</keyword>
<comment type="caution">
    <text evidence="8">The sequence shown here is derived from an EMBL/GenBank/DDBJ whole genome shotgun (WGS) entry which is preliminary data.</text>
</comment>
<evidence type="ECO:0000256" key="1">
    <source>
        <dbReference type="ARBA" id="ARBA00001966"/>
    </source>
</evidence>
<accession>A0A1U7NMJ6</accession>
<keyword evidence="3" id="KW-0949">S-adenosyl-L-methionine</keyword>
<dbReference type="InterPro" id="IPR039661">
    <property type="entry name" value="ELP3"/>
</dbReference>
<evidence type="ECO:0000313" key="9">
    <source>
        <dbReference type="Proteomes" id="UP000186705"/>
    </source>
</evidence>
<feature type="domain" description="Radical SAM core" evidence="7">
    <location>
        <begin position="24"/>
        <end position="265"/>
    </location>
</feature>
<dbReference type="AlphaFoldDB" id="A0A1U7NMJ6"/>
<reference evidence="8 9" key="1">
    <citation type="submission" date="2016-11" db="EMBL/GenBank/DDBJ databases">
        <title>Description of two novel members of the family Erysipelotrichaceae: Ileibacterium lipovorans gen. nov., sp. nov. and Dubosiella newyorkensis, gen. nov., sp. nov.</title>
        <authorList>
            <person name="Cox L.M."/>
            <person name="Sohn J."/>
            <person name="Tyrrell K.L."/>
            <person name="Citron D.M."/>
            <person name="Lawson P.A."/>
            <person name="Patel N.B."/>
            <person name="Iizumi T."/>
            <person name="Perez-Perez G.I."/>
            <person name="Goldstein E.J."/>
            <person name="Blaser M.J."/>
        </authorList>
    </citation>
    <scope>NUCLEOTIDE SEQUENCE [LARGE SCALE GENOMIC DNA]</scope>
    <source>
        <strain evidence="8 9">NYU-BL-A4</strain>
    </source>
</reference>
<dbReference type="PANTHER" id="PTHR11135">
    <property type="entry name" value="HISTONE ACETYLTRANSFERASE-RELATED"/>
    <property type="match status" value="1"/>
</dbReference>
<evidence type="ECO:0000256" key="4">
    <source>
        <dbReference type="ARBA" id="ARBA00022723"/>
    </source>
</evidence>
<dbReference type="InterPro" id="IPR005911">
    <property type="entry name" value="YhcC-like"/>
</dbReference>
<evidence type="ECO:0000256" key="3">
    <source>
        <dbReference type="ARBA" id="ARBA00022691"/>
    </source>
</evidence>
<dbReference type="SFLD" id="SFLDG01086">
    <property type="entry name" value="elongater_protein-like"/>
    <property type="match status" value="1"/>
</dbReference>
<dbReference type="PROSITE" id="PS51918">
    <property type="entry name" value="RADICAL_SAM"/>
    <property type="match status" value="1"/>
</dbReference>
<name>A0A1U7NMJ6_9FIRM</name>
<keyword evidence="2" id="KW-0004">4Fe-4S</keyword>
<dbReference type="GO" id="GO:0051539">
    <property type="term" value="F:4 iron, 4 sulfur cluster binding"/>
    <property type="evidence" value="ECO:0007669"/>
    <property type="project" value="UniProtKB-KW"/>
</dbReference>
<dbReference type="InterPro" id="IPR023404">
    <property type="entry name" value="rSAM_horseshoe"/>
</dbReference>
<protein>
    <submittedName>
        <fullName evidence="8">TIGR01212 family radical SAM protein</fullName>
    </submittedName>
</protein>
<dbReference type="Pfam" id="PF04055">
    <property type="entry name" value="Radical_SAM"/>
    <property type="match status" value="1"/>
</dbReference>
<dbReference type="InterPro" id="IPR007197">
    <property type="entry name" value="rSAM"/>
</dbReference>
<dbReference type="Pfam" id="PF16199">
    <property type="entry name" value="Radical_SAM_C"/>
    <property type="match status" value="1"/>
</dbReference>
<dbReference type="Proteomes" id="UP000186705">
    <property type="component" value="Unassembled WGS sequence"/>
</dbReference>
<keyword evidence="9" id="KW-1185">Reference proteome</keyword>
<dbReference type="EMBL" id="MPKA01000065">
    <property type="protein sequence ID" value="OLU46419.1"/>
    <property type="molecule type" value="Genomic_DNA"/>
</dbReference>
<dbReference type="SFLD" id="SFLDG01091">
    <property type="entry name" value="uncharacterized_CHP01210-like"/>
    <property type="match status" value="1"/>
</dbReference>
<gene>
    <name evidence="8" type="ORF">BO225_06305</name>
</gene>
<evidence type="ECO:0000313" key="8">
    <source>
        <dbReference type="EMBL" id="OLU46419.1"/>
    </source>
</evidence>
<evidence type="ECO:0000256" key="5">
    <source>
        <dbReference type="ARBA" id="ARBA00023004"/>
    </source>
</evidence>
<keyword evidence="5" id="KW-0408">Iron</keyword>
<dbReference type="GO" id="GO:0003824">
    <property type="term" value="F:catalytic activity"/>
    <property type="evidence" value="ECO:0007669"/>
    <property type="project" value="InterPro"/>
</dbReference>
<keyword evidence="4" id="KW-0479">Metal-binding</keyword>
<dbReference type="InterPro" id="IPR058240">
    <property type="entry name" value="rSAM_sf"/>
</dbReference>
<dbReference type="SFLD" id="SFLDS00029">
    <property type="entry name" value="Radical_SAM"/>
    <property type="match status" value="1"/>
</dbReference>
<dbReference type="PANTHER" id="PTHR11135:SF1">
    <property type="entry name" value="PROTEIN YHCC"/>
    <property type="match status" value="1"/>
</dbReference>
<dbReference type="SUPFAM" id="SSF102114">
    <property type="entry name" value="Radical SAM enzymes"/>
    <property type="match status" value="1"/>
</dbReference>